<dbReference type="Proteomes" id="UP000662747">
    <property type="component" value="Chromosome"/>
</dbReference>
<evidence type="ECO:0000313" key="2">
    <source>
        <dbReference type="Proteomes" id="UP000662747"/>
    </source>
</evidence>
<accession>A0ABX7NM03</accession>
<sequence>MRAGGRAALVLALTLGACRARTPDVTATPDAGAGARALTADLPLPGCDVLLPPDLREVMLPGFTLKEERTCPTCGPLCTFRSTTEKDTSVSVAWDCNPRHTQADVKALMAPTLRAGGEEVPALGRAAVRRAPAQGMLQVMAWDDDTPCALVVTWLGADSDRALDVARSALVATTPAVLAPPQTAPDAGEP</sequence>
<keyword evidence="2" id="KW-1185">Reference proteome</keyword>
<dbReference type="PROSITE" id="PS51257">
    <property type="entry name" value="PROKAR_LIPOPROTEIN"/>
    <property type="match status" value="1"/>
</dbReference>
<organism evidence="1 2">
    <name type="scientific">Pyxidicoccus parkwayensis</name>
    <dbReference type="NCBI Taxonomy" id="2813578"/>
    <lineage>
        <taxon>Bacteria</taxon>
        <taxon>Pseudomonadati</taxon>
        <taxon>Myxococcota</taxon>
        <taxon>Myxococcia</taxon>
        <taxon>Myxococcales</taxon>
        <taxon>Cystobacterineae</taxon>
        <taxon>Myxococcaceae</taxon>
        <taxon>Pyxidicoccus</taxon>
    </lineage>
</organism>
<name>A0ABX7NM03_9BACT</name>
<protein>
    <recommendedName>
        <fullName evidence="3">Lipoprotein</fullName>
    </recommendedName>
</protein>
<gene>
    <name evidence="1" type="ORF">JY651_31985</name>
</gene>
<dbReference type="EMBL" id="CP071090">
    <property type="protein sequence ID" value="QSQ19886.1"/>
    <property type="molecule type" value="Genomic_DNA"/>
</dbReference>
<evidence type="ECO:0000313" key="1">
    <source>
        <dbReference type="EMBL" id="QSQ19886.1"/>
    </source>
</evidence>
<evidence type="ECO:0008006" key="3">
    <source>
        <dbReference type="Google" id="ProtNLM"/>
    </source>
</evidence>
<proteinExistence type="predicted"/>
<dbReference type="RefSeq" id="WP_206721467.1">
    <property type="nucleotide sequence ID" value="NZ_CP071090.1"/>
</dbReference>
<reference evidence="1 2" key="1">
    <citation type="submission" date="2021-02" db="EMBL/GenBank/DDBJ databases">
        <title>De Novo genome assembly of isolated myxobacteria.</title>
        <authorList>
            <person name="Stevens D.C."/>
        </authorList>
    </citation>
    <scope>NUCLEOTIDE SEQUENCE [LARGE SCALE GENOMIC DNA]</scope>
    <source>
        <strain evidence="2">SCPEA02</strain>
    </source>
</reference>